<accession>A0A445CHY5</accession>
<evidence type="ECO:0000313" key="1">
    <source>
        <dbReference type="EMBL" id="RYR50528.1"/>
    </source>
</evidence>
<comment type="caution">
    <text evidence="1">The sequence shown here is derived from an EMBL/GenBank/DDBJ whole genome shotgun (WGS) entry which is preliminary data.</text>
</comment>
<name>A0A445CHY5_ARAHY</name>
<gene>
    <name evidence="1" type="ORF">Ahy_A07g037155</name>
</gene>
<sequence length="87" mass="10053">MLTSVMGQASMAINEKIYGLYRVLKSQNSSGTPPPQLARLPYLQEIDLTFNYLNDTIPKQWSSLNLDNPRLPLQWSNSFRNFTYEEP</sequence>
<dbReference type="Gene3D" id="3.80.10.10">
    <property type="entry name" value="Ribonuclease Inhibitor"/>
    <property type="match status" value="1"/>
</dbReference>
<reference evidence="1 2" key="1">
    <citation type="submission" date="2019-01" db="EMBL/GenBank/DDBJ databases">
        <title>Sequencing of cultivated peanut Arachis hypogaea provides insights into genome evolution and oil improvement.</title>
        <authorList>
            <person name="Chen X."/>
        </authorList>
    </citation>
    <scope>NUCLEOTIDE SEQUENCE [LARGE SCALE GENOMIC DNA]</scope>
    <source>
        <strain evidence="2">cv. Fuhuasheng</strain>
        <tissue evidence="1">Leaves</tissue>
    </source>
</reference>
<organism evidence="1 2">
    <name type="scientific">Arachis hypogaea</name>
    <name type="common">Peanut</name>
    <dbReference type="NCBI Taxonomy" id="3818"/>
    <lineage>
        <taxon>Eukaryota</taxon>
        <taxon>Viridiplantae</taxon>
        <taxon>Streptophyta</taxon>
        <taxon>Embryophyta</taxon>
        <taxon>Tracheophyta</taxon>
        <taxon>Spermatophyta</taxon>
        <taxon>Magnoliopsida</taxon>
        <taxon>eudicotyledons</taxon>
        <taxon>Gunneridae</taxon>
        <taxon>Pentapetalae</taxon>
        <taxon>rosids</taxon>
        <taxon>fabids</taxon>
        <taxon>Fabales</taxon>
        <taxon>Fabaceae</taxon>
        <taxon>Papilionoideae</taxon>
        <taxon>50 kb inversion clade</taxon>
        <taxon>dalbergioids sensu lato</taxon>
        <taxon>Dalbergieae</taxon>
        <taxon>Pterocarpus clade</taxon>
        <taxon>Arachis</taxon>
    </lineage>
</organism>
<dbReference type="EMBL" id="SDMP01000007">
    <property type="protein sequence ID" value="RYR50528.1"/>
    <property type="molecule type" value="Genomic_DNA"/>
</dbReference>
<dbReference type="SUPFAM" id="SSF52058">
    <property type="entry name" value="L domain-like"/>
    <property type="match status" value="1"/>
</dbReference>
<evidence type="ECO:0000313" key="2">
    <source>
        <dbReference type="Proteomes" id="UP000289738"/>
    </source>
</evidence>
<dbReference type="Proteomes" id="UP000289738">
    <property type="component" value="Chromosome A07"/>
</dbReference>
<protein>
    <recommendedName>
        <fullName evidence="3">LRR receptor-like serine/threonine-protein kinase</fullName>
    </recommendedName>
</protein>
<evidence type="ECO:0008006" key="3">
    <source>
        <dbReference type="Google" id="ProtNLM"/>
    </source>
</evidence>
<keyword evidence="2" id="KW-1185">Reference proteome</keyword>
<dbReference type="InterPro" id="IPR032675">
    <property type="entry name" value="LRR_dom_sf"/>
</dbReference>
<dbReference type="AlphaFoldDB" id="A0A445CHY5"/>
<proteinExistence type="predicted"/>